<dbReference type="EC" id="1.14.18.1" evidence="3"/>
<comment type="similarity">
    <text evidence="2">Belongs to the tyrosinase family.</text>
</comment>
<dbReference type="PROSITE" id="PS51257">
    <property type="entry name" value="PROKAR_LIPOPROTEIN"/>
    <property type="match status" value="1"/>
</dbReference>
<dbReference type="GO" id="GO:0042438">
    <property type="term" value="P:melanin biosynthetic process"/>
    <property type="evidence" value="ECO:0007669"/>
    <property type="project" value="UniProtKB-KW"/>
</dbReference>
<keyword evidence="4" id="KW-0479">Metal-binding</keyword>
<dbReference type="Pfam" id="PF18132">
    <property type="entry name" value="Tyrosinase_C"/>
    <property type="match status" value="1"/>
</dbReference>
<reference evidence="14" key="1">
    <citation type="journal article" date="2020" name="Stud. Mycol.">
        <title>101 Dothideomycetes genomes: a test case for predicting lifestyles and emergence of pathogens.</title>
        <authorList>
            <person name="Haridas S."/>
            <person name="Albert R."/>
            <person name="Binder M."/>
            <person name="Bloem J."/>
            <person name="Labutti K."/>
            <person name="Salamov A."/>
            <person name="Andreopoulos B."/>
            <person name="Baker S."/>
            <person name="Barry K."/>
            <person name="Bills G."/>
            <person name="Bluhm B."/>
            <person name="Cannon C."/>
            <person name="Castanera R."/>
            <person name="Culley D."/>
            <person name="Daum C."/>
            <person name="Ezra D."/>
            <person name="Gonzalez J."/>
            <person name="Henrissat B."/>
            <person name="Kuo A."/>
            <person name="Liang C."/>
            <person name="Lipzen A."/>
            <person name="Lutzoni F."/>
            <person name="Magnuson J."/>
            <person name="Mondo S."/>
            <person name="Nolan M."/>
            <person name="Ohm R."/>
            <person name="Pangilinan J."/>
            <person name="Park H.-J."/>
            <person name="Ramirez L."/>
            <person name="Alfaro M."/>
            <person name="Sun H."/>
            <person name="Tritt A."/>
            <person name="Yoshinaga Y."/>
            <person name="Zwiers L.-H."/>
            <person name="Turgeon B."/>
            <person name="Goodwin S."/>
            <person name="Spatafora J."/>
            <person name="Crous P."/>
            <person name="Grigoriev I."/>
        </authorList>
    </citation>
    <scope>NUCLEOTIDE SEQUENCE</scope>
    <source>
        <strain evidence="14">CBS 113818</strain>
    </source>
</reference>
<keyword evidence="6" id="KW-0186">Copper</keyword>
<keyword evidence="5" id="KW-0560">Oxidoreductase</keyword>
<proteinExistence type="inferred from homology"/>
<dbReference type="Gene3D" id="1.10.1280.10">
    <property type="entry name" value="Di-copper center containing domain from catechol oxidase"/>
    <property type="match status" value="1"/>
</dbReference>
<keyword evidence="11" id="KW-0732">Signal</keyword>
<feature type="domain" description="Tyrosinase copper-binding" evidence="12">
    <location>
        <begin position="125"/>
        <end position="142"/>
    </location>
</feature>
<dbReference type="Proteomes" id="UP000799424">
    <property type="component" value="Unassembled WGS sequence"/>
</dbReference>
<evidence type="ECO:0000256" key="9">
    <source>
        <dbReference type="ARBA" id="ARBA00048233"/>
    </source>
</evidence>
<evidence type="ECO:0000259" key="13">
    <source>
        <dbReference type="PROSITE" id="PS00498"/>
    </source>
</evidence>
<dbReference type="GO" id="GO:0004503">
    <property type="term" value="F:tyrosinase activity"/>
    <property type="evidence" value="ECO:0007669"/>
    <property type="project" value="UniProtKB-EC"/>
</dbReference>
<gene>
    <name evidence="14" type="ORF">CC86DRAFT_391190</name>
</gene>
<evidence type="ECO:0000256" key="8">
    <source>
        <dbReference type="ARBA" id="ARBA00023101"/>
    </source>
</evidence>
<dbReference type="GO" id="GO:0046872">
    <property type="term" value="F:metal ion binding"/>
    <property type="evidence" value="ECO:0007669"/>
    <property type="project" value="UniProtKB-KW"/>
</dbReference>
<feature type="domain" description="Tyrosinase copper-binding" evidence="13">
    <location>
        <begin position="318"/>
        <end position="329"/>
    </location>
</feature>
<comment type="catalytic activity">
    <reaction evidence="9">
        <text>2 L-dopa + O2 = 2 L-dopaquinone + 2 H2O</text>
        <dbReference type="Rhea" id="RHEA:34287"/>
        <dbReference type="ChEBI" id="CHEBI:15377"/>
        <dbReference type="ChEBI" id="CHEBI:15379"/>
        <dbReference type="ChEBI" id="CHEBI:57504"/>
        <dbReference type="ChEBI" id="CHEBI:57924"/>
        <dbReference type="EC" id="1.14.18.1"/>
    </reaction>
</comment>
<evidence type="ECO:0000256" key="5">
    <source>
        <dbReference type="ARBA" id="ARBA00023002"/>
    </source>
</evidence>
<dbReference type="InterPro" id="IPR041640">
    <property type="entry name" value="Tyrosinase_C"/>
</dbReference>
<dbReference type="InterPro" id="IPR050316">
    <property type="entry name" value="Tyrosinase/Hemocyanin"/>
</dbReference>
<dbReference type="EMBL" id="MU006218">
    <property type="protein sequence ID" value="KAF2831707.1"/>
    <property type="molecule type" value="Genomic_DNA"/>
</dbReference>
<evidence type="ECO:0000256" key="1">
    <source>
        <dbReference type="ARBA" id="ARBA00001973"/>
    </source>
</evidence>
<keyword evidence="15" id="KW-1185">Reference proteome</keyword>
<evidence type="ECO:0000256" key="3">
    <source>
        <dbReference type="ARBA" id="ARBA00011906"/>
    </source>
</evidence>
<evidence type="ECO:0000313" key="14">
    <source>
        <dbReference type="EMBL" id="KAF2831707.1"/>
    </source>
</evidence>
<evidence type="ECO:0000313" key="15">
    <source>
        <dbReference type="Proteomes" id="UP000799424"/>
    </source>
</evidence>
<keyword evidence="8" id="KW-0470">Melanin biosynthesis</keyword>
<dbReference type="OrthoDB" id="6132182at2759"/>
<evidence type="ECO:0000256" key="11">
    <source>
        <dbReference type="SAM" id="SignalP"/>
    </source>
</evidence>
<dbReference type="InterPro" id="IPR008922">
    <property type="entry name" value="Di-copper_centre_dom_sf"/>
</dbReference>
<feature type="signal peptide" evidence="11">
    <location>
        <begin position="1"/>
        <end position="26"/>
    </location>
</feature>
<evidence type="ECO:0000256" key="2">
    <source>
        <dbReference type="ARBA" id="ARBA00009928"/>
    </source>
</evidence>
<keyword evidence="7" id="KW-0503">Monooxygenase</keyword>
<name>A0A6A7AGA7_9PLEO</name>
<feature type="chain" id="PRO_5025376542" description="tyrosinase" evidence="11">
    <location>
        <begin position="27"/>
        <end position="606"/>
    </location>
</feature>
<organism evidence="14 15">
    <name type="scientific">Ophiobolus disseminans</name>
    <dbReference type="NCBI Taxonomy" id="1469910"/>
    <lineage>
        <taxon>Eukaryota</taxon>
        <taxon>Fungi</taxon>
        <taxon>Dikarya</taxon>
        <taxon>Ascomycota</taxon>
        <taxon>Pezizomycotina</taxon>
        <taxon>Dothideomycetes</taxon>
        <taxon>Pleosporomycetidae</taxon>
        <taxon>Pleosporales</taxon>
        <taxon>Pleosporineae</taxon>
        <taxon>Phaeosphaeriaceae</taxon>
        <taxon>Ophiobolus</taxon>
    </lineage>
</organism>
<comment type="catalytic activity">
    <reaction evidence="10">
        <text>L-tyrosine + O2 = L-dopaquinone + H2O</text>
        <dbReference type="Rhea" id="RHEA:18117"/>
        <dbReference type="ChEBI" id="CHEBI:15377"/>
        <dbReference type="ChEBI" id="CHEBI:15379"/>
        <dbReference type="ChEBI" id="CHEBI:57924"/>
        <dbReference type="ChEBI" id="CHEBI:58315"/>
        <dbReference type="EC" id="1.14.18.1"/>
    </reaction>
</comment>
<accession>A0A6A7AGA7</accession>
<dbReference type="InterPro" id="IPR002227">
    <property type="entry name" value="Tyrosinase_Cu-bd"/>
</dbReference>
<dbReference type="PROSITE" id="PS00498">
    <property type="entry name" value="TYROSINASE_2"/>
    <property type="match status" value="1"/>
</dbReference>
<dbReference type="Pfam" id="PF00264">
    <property type="entry name" value="Tyrosinase"/>
    <property type="match status" value="1"/>
</dbReference>
<evidence type="ECO:0000256" key="7">
    <source>
        <dbReference type="ARBA" id="ARBA00023033"/>
    </source>
</evidence>
<dbReference type="PROSITE" id="PS00497">
    <property type="entry name" value="TYROSINASE_1"/>
    <property type="match status" value="1"/>
</dbReference>
<evidence type="ECO:0000256" key="6">
    <source>
        <dbReference type="ARBA" id="ARBA00023008"/>
    </source>
</evidence>
<evidence type="ECO:0000256" key="4">
    <source>
        <dbReference type="ARBA" id="ARBA00022723"/>
    </source>
</evidence>
<evidence type="ECO:0000259" key="12">
    <source>
        <dbReference type="PROSITE" id="PS00497"/>
    </source>
</evidence>
<comment type="cofactor">
    <cofactor evidence="1">
        <name>Cu(2+)</name>
        <dbReference type="ChEBI" id="CHEBI:29036"/>
    </cofactor>
</comment>
<protein>
    <recommendedName>
        <fullName evidence="3">tyrosinase</fullName>
        <ecNumber evidence="3">1.14.18.1</ecNumber>
    </recommendedName>
</protein>
<dbReference type="PANTHER" id="PTHR11474">
    <property type="entry name" value="TYROSINASE FAMILY MEMBER"/>
    <property type="match status" value="1"/>
</dbReference>
<dbReference type="SUPFAM" id="SSF48056">
    <property type="entry name" value="Di-copper centre-containing domain"/>
    <property type="match status" value="1"/>
</dbReference>
<evidence type="ECO:0000256" key="10">
    <source>
        <dbReference type="ARBA" id="ARBA00048881"/>
    </source>
</evidence>
<dbReference type="PRINTS" id="PR00092">
    <property type="entry name" value="TYROSINASE"/>
</dbReference>
<sequence length="606" mass="67534">MPRLWFVQIVLQLLFVLFAACTPVTAAGPHRTLEQRQSRNGVVTGVGWRDANGNVPVRREVRDLQANFPEQWSLYLLALSALQWADQSDSRSYYALASIHGRPYRTWENVPGLEGRIGTASYCPHGNILFMGWHRPYLALFEEEVYKQVQAYAAEARGDSAERWRSAANSFRIPYWDWAKSNDGSSVPESFTQERIEVTRASGGRHTIWNPLYAFYFHPLIPADFESKWSHLNSTQRWPTSDGSDSRSNQGRMAEVYGAQRRNLHDHVDRAFRQSSINRFANTVEEAHGWIHGVVGGGWEGNGTYKGHMWPLEYSAFDPLFMLHHTNVDRLLAMYQAAHPDIYFTAENIGLTGNVFLLDNTNVDANTELLPFRKASGGFWTMNDARNTTTLGYAYPETTRVGQMSVAEHTDAVKASIAQLYGSSARGMLAAQPVTASGRLVLAGDGKFTDWAIDTKAMSNDLPPSFVVRFSLVGDFSSDQTFDVGSWVKLTHSSHEGSMDKRAATIQKTYEGSVSLTAALIDQVAAGKLESLDSKDVVPFLKDKLTWKVLTGEGNPIPQKQFDPFTFEVVSSEAHIPNSPSAAIEYSEKVARYPEVTVNKAGGVVI</sequence>
<dbReference type="AlphaFoldDB" id="A0A6A7AGA7"/>
<dbReference type="PANTHER" id="PTHR11474:SF76">
    <property type="entry name" value="SHKT DOMAIN-CONTAINING PROTEIN"/>
    <property type="match status" value="1"/>
</dbReference>